<proteinExistence type="predicted"/>
<keyword evidence="1" id="KW-1133">Transmembrane helix</keyword>
<sequence>MYNVIRDLHSYWAFLVLAVLIMATVNSIIKFVGKKEYGPKDFRLALFTIIVSHIQLLVGIILYVVSPRMALFSELGMGGIMKDSISRLYLIEHPIINIIALVFITMGYSKHKAKLSSNAKFKTISIFYSIGLVLLLSRIPWSMWLGL</sequence>
<evidence type="ECO:0000313" key="3">
    <source>
        <dbReference type="Proteomes" id="UP001589605"/>
    </source>
</evidence>
<comment type="caution">
    <text evidence="2">The sequence shown here is derived from an EMBL/GenBank/DDBJ whole genome shotgun (WGS) entry which is preliminary data.</text>
</comment>
<keyword evidence="1" id="KW-0812">Transmembrane</keyword>
<gene>
    <name evidence="2" type="ORF">ACFFVB_01775</name>
</gene>
<evidence type="ECO:0008006" key="4">
    <source>
        <dbReference type="Google" id="ProtNLM"/>
    </source>
</evidence>
<accession>A0ABV5EX82</accession>
<feature type="transmembrane region" description="Helical" evidence="1">
    <location>
        <begin position="12"/>
        <end position="32"/>
    </location>
</feature>
<dbReference type="EMBL" id="JBHMEZ010000001">
    <property type="protein sequence ID" value="MFB9051795.1"/>
    <property type="molecule type" value="Genomic_DNA"/>
</dbReference>
<reference evidence="2 3" key="1">
    <citation type="submission" date="2024-09" db="EMBL/GenBank/DDBJ databases">
        <authorList>
            <person name="Sun Q."/>
            <person name="Mori K."/>
        </authorList>
    </citation>
    <scope>NUCLEOTIDE SEQUENCE [LARGE SCALE GENOMIC DNA]</scope>
    <source>
        <strain evidence="2 3">CECT 8286</strain>
    </source>
</reference>
<organism evidence="2 3">
    <name type="scientific">Formosa undariae</name>
    <dbReference type="NCBI Taxonomy" id="1325436"/>
    <lineage>
        <taxon>Bacteria</taxon>
        <taxon>Pseudomonadati</taxon>
        <taxon>Bacteroidota</taxon>
        <taxon>Flavobacteriia</taxon>
        <taxon>Flavobacteriales</taxon>
        <taxon>Flavobacteriaceae</taxon>
        <taxon>Formosa</taxon>
    </lineage>
</organism>
<dbReference type="Proteomes" id="UP001589605">
    <property type="component" value="Unassembled WGS sequence"/>
</dbReference>
<name>A0ABV5EX82_9FLAO</name>
<evidence type="ECO:0000313" key="2">
    <source>
        <dbReference type="EMBL" id="MFB9051795.1"/>
    </source>
</evidence>
<feature type="transmembrane region" description="Helical" evidence="1">
    <location>
        <begin position="44"/>
        <end position="65"/>
    </location>
</feature>
<keyword evidence="3" id="KW-1185">Reference proteome</keyword>
<protein>
    <recommendedName>
        <fullName evidence="4">50S ribosomal protein L27</fullName>
    </recommendedName>
</protein>
<feature type="transmembrane region" description="Helical" evidence="1">
    <location>
        <begin position="121"/>
        <end position="141"/>
    </location>
</feature>
<evidence type="ECO:0000256" key="1">
    <source>
        <dbReference type="SAM" id="Phobius"/>
    </source>
</evidence>
<dbReference type="RefSeq" id="WP_382380551.1">
    <property type="nucleotide sequence ID" value="NZ_JBHMEZ010000001.1"/>
</dbReference>
<keyword evidence="1" id="KW-0472">Membrane</keyword>
<feature type="transmembrane region" description="Helical" evidence="1">
    <location>
        <begin position="85"/>
        <end position="109"/>
    </location>
</feature>